<evidence type="ECO:0000313" key="1">
    <source>
        <dbReference type="EMBL" id="MBG0563388.1"/>
    </source>
</evidence>
<name>A0A931CC33_9ACTN</name>
<protein>
    <recommendedName>
        <fullName evidence="3">T6SS immunity protein Tdi1 C-terminal domain-containing protein</fullName>
    </recommendedName>
</protein>
<dbReference type="AlphaFoldDB" id="A0A931CC33"/>
<keyword evidence="2" id="KW-1185">Reference proteome</keyword>
<proteinExistence type="predicted"/>
<organism evidence="1 2">
    <name type="scientific">Actinoplanes aureus</name>
    <dbReference type="NCBI Taxonomy" id="2792083"/>
    <lineage>
        <taxon>Bacteria</taxon>
        <taxon>Bacillati</taxon>
        <taxon>Actinomycetota</taxon>
        <taxon>Actinomycetes</taxon>
        <taxon>Micromonosporales</taxon>
        <taxon>Micromonosporaceae</taxon>
        <taxon>Actinoplanes</taxon>
    </lineage>
</organism>
<dbReference type="RefSeq" id="WP_196415154.1">
    <property type="nucleotide sequence ID" value="NZ_JADQTO010000007.1"/>
</dbReference>
<dbReference type="Proteomes" id="UP000598146">
    <property type="component" value="Unassembled WGS sequence"/>
</dbReference>
<dbReference type="EMBL" id="JADQTO010000007">
    <property type="protein sequence ID" value="MBG0563388.1"/>
    <property type="molecule type" value="Genomic_DNA"/>
</dbReference>
<accession>A0A931CC33</accession>
<reference evidence="1" key="1">
    <citation type="submission" date="2020-11" db="EMBL/GenBank/DDBJ databases">
        <title>Isolation and identification of active actinomycetes.</title>
        <authorList>
            <person name="Sun X."/>
        </authorList>
    </citation>
    <scope>NUCLEOTIDE SEQUENCE</scope>
    <source>
        <strain evidence="1">NEAU-A11</strain>
    </source>
</reference>
<evidence type="ECO:0000313" key="2">
    <source>
        <dbReference type="Proteomes" id="UP000598146"/>
    </source>
</evidence>
<comment type="caution">
    <text evidence="1">The sequence shown here is derived from an EMBL/GenBank/DDBJ whole genome shotgun (WGS) entry which is preliminary data.</text>
</comment>
<sequence length="145" mass="16088">MELTKQFSDDQYAVALESWSWLDLHGKTPRFASLFGNIFLEDEHGGWWFLDTFGGELVSGWASRAELIAALETEEGQDQYLLGVLAMAAFHRRGLSLGDDEVYAYAPPPIVTGSFDVEAIQVFRFSVVVNTAGQLHRQLRSSSAG</sequence>
<gene>
    <name evidence="1" type="ORF">I4J89_18230</name>
</gene>
<evidence type="ECO:0008006" key="3">
    <source>
        <dbReference type="Google" id="ProtNLM"/>
    </source>
</evidence>